<dbReference type="AlphaFoldDB" id="A0A974DH12"/>
<gene>
    <name evidence="2" type="ORF">XELAEV_18014910mg</name>
</gene>
<organism evidence="2 3">
    <name type="scientific">Xenopus laevis</name>
    <name type="common">African clawed frog</name>
    <dbReference type="NCBI Taxonomy" id="8355"/>
    <lineage>
        <taxon>Eukaryota</taxon>
        <taxon>Metazoa</taxon>
        <taxon>Chordata</taxon>
        <taxon>Craniata</taxon>
        <taxon>Vertebrata</taxon>
        <taxon>Euteleostomi</taxon>
        <taxon>Amphibia</taxon>
        <taxon>Batrachia</taxon>
        <taxon>Anura</taxon>
        <taxon>Pipoidea</taxon>
        <taxon>Pipidae</taxon>
        <taxon>Xenopodinae</taxon>
        <taxon>Xenopus</taxon>
        <taxon>Xenopus</taxon>
    </lineage>
</organism>
<dbReference type="Proteomes" id="UP000694892">
    <property type="component" value="Chromosome 2S"/>
</dbReference>
<evidence type="ECO:0000313" key="3">
    <source>
        <dbReference type="Proteomes" id="UP000694892"/>
    </source>
</evidence>
<reference evidence="3" key="1">
    <citation type="journal article" date="2016" name="Nature">
        <title>Genome evolution in the allotetraploid frog Xenopus laevis.</title>
        <authorList>
            <person name="Session A.M."/>
            <person name="Uno Y."/>
            <person name="Kwon T."/>
            <person name="Chapman J.A."/>
            <person name="Toyoda A."/>
            <person name="Takahashi S."/>
            <person name="Fukui A."/>
            <person name="Hikosaka A."/>
            <person name="Suzuki A."/>
            <person name="Kondo M."/>
            <person name="van Heeringen S.J."/>
            <person name="Quigley I."/>
            <person name="Heinz S."/>
            <person name="Ogino H."/>
            <person name="Ochi H."/>
            <person name="Hellsten U."/>
            <person name="Lyons J.B."/>
            <person name="Simakov O."/>
            <person name="Putnam N."/>
            <person name="Stites J."/>
            <person name="Kuroki Y."/>
            <person name="Tanaka T."/>
            <person name="Michiue T."/>
            <person name="Watanabe M."/>
            <person name="Bogdanovic O."/>
            <person name="Lister R."/>
            <person name="Georgiou G."/>
            <person name="Paranjpe S.S."/>
            <person name="van Kruijsbergen I."/>
            <person name="Shu S."/>
            <person name="Carlson J."/>
            <person name="Kinoshita T."/>
            <person name="Ohta Y."/>
            <person name="Mawaribuchi S."/>
            <person name="Jenkins J."/>
            <person name="Grimwood J."/>
            <person name="Schmutz J."/>
            <person name="Mitros T."/>
            <person name="Mozaffari S.V."/>
            <person name="Suzuki Y."/>
            <person name="Haramoto Y."/>
            <person name="Yamamoto T.S."/>
            <person name="Takagi C."/>
            <person name="Heald R."/>
            <person name="Miller K."/>
            <person name="Haudenschild C."/>
            <person name="Kitzman J."/>
            <person name="Nakayama T."/>
            <person name="Izutsu Y."/>
            <person name="Robert J."/>
            <person name="Fortriede J."/>
            <person name="Burns K."/>
            <person name="Lotay V."/>
            <person name="Karimi K."/>
            <person name="Yasuoka Y."/>
            <person name="Dichmann D.S."/>
            <person name="Flajnik M.F."/>
            <person name="Houston D.W."/>
            <person name="Shendure J."/>
            <person name="DuPasquier L."/>
            <person name="Vize P.D."/>
            <person name="Zorn A.M."/>
            <person name="Ito M."/>
            <person name="Marcotte E.M."/>
            <person name="Wallingford J.B."/>
            <person name="Ito Y."/>
            <person name="Asashima M."/>
            <person name="Ueno N."/>
            <person name="Matsuda Y."/>
            <person name="Veenstra G.J."/>
            <person name="Fujiyama A."/>
            <person name="Harland R.M."/>
            <person name="Taira M."/>
            <person name="Rokhsar D.S."/>
        </authorList>
    </citation>
    <scope>NUCLEOTIDE SEQUENCE [LARGE SCALE GENOMIC DNA]</scope>
    <source>
        <strain evidence="3">J</strain>
    </source>
</reference>
<dbReference type="EMBL" id="CM004469">
    <property type="protein sequence ID" value="OCT91853.1"/>
    <property type="molecule type" value="Genomic_DNA"/>
</dbReference>
<evidence type="ECO:0000313" key="2">
    <source>
        <dbReference type="EMBL" id="OCT91853.1"/>
    </source>
</evidence>
<sequence>MVTNEEAAGEGERPRQLCDSRTNRAWQDPAKSKMDRLKWITVVVLDIPVHLMMHPVATGMGSYICTAHAKCM</sequence>
<proteinExistence type="predicted"/>
<accession>A0A974DH12</accession>
<feature type="compositionally biased region" description="Basic and acidic residues" evidence="1">
    <location>
        <begin position="10"/>
        <end position="22"/>
    </location>
</feature>
<feature type="region of interest" description="Disordered" evidence="1">
    <location>
        <begin position="1"/>
        <end position="29"/>
    </location>
</feature>
<name>A0A974DH12_XENLA</name>
<protein>
    <submittedName>
        <fullName evidence="2">Uncharacterized protein</fullName>
    </submittedName>
</protein>
<evidence type="ECO:0000256" key="1">
    <source>
        <dbReference type="SAM" id="MobiDB-lite"/>
    </source>
</evidence>